<keyword evidence="6 7" id="KW-0472">Membrane</keyword>
<keyword evidence="4 7" id="KW-0812">Transmembrane</keyword>
<dbReference type="PANTHER" id="PTHR33932:SF4">
    <property type="entry name" value="NA(+)_H(+) ANTIPORTER SUBUNIT B"/>
    <property type="match status" value="1"/>
</dbReference>
<keyword evidence="5 7" id="KW-1133">Transmembrane helix</keyword>
<keyword evidence="10" id="KW-1185">Reference proteome</keyword>
<dbReference type="InterPro" id="IPR050622">
    <property type="entry name" value="CPA3_antiporter_subunitB"/>
</dbReference>
<dbReference type="OrthoDB" id="9798859at2"/>
<reference evidence="9 10" key="1">
    <citation type="submission" date="2017-05" db="EMBL/GenBank/DDBJ databases">
        <authorList>
            <person name="Varghese N."/>
            <person name="Submissions S."/>
        </authorList>
    </citation>
    <scope>NUCLEOTIDE SEQUENCE [LARGE SCALE GENOMIC DNA]</scope>
    <source>
        <strain evidence="9 10">DSM 21985</strain>
    </source>
</reference>
<keyword evidence="3" id="KW-1003">Cell membrane</keyword>
<dbReference type="Proteomes" id="UP000317557">
    <property type="component" value="Unassembled WGS sequence"/>
</dbReference>
<proteinExistence type="inferred from homology"/>
<comment type="subcellular location">
    <subcellularLocation>
        <location evidence="1">Cell membrane</location>
        <topology evidence="1">Multi-pass membrane protein</topology>
    </subcellularLocation>
</comment>
<dbReference type="Pfam" id="PF04039">
    <property type="entry name" value="MnhB"/>
    <property type="match status" value="1"/>
</dbReference>
<feature type="domain" description="Na+/H+ antiporter MnhB subunit-related protein" evidence="8">
    <location>
        <begin position="13"/>
        <end position="133"/>
    </location>
</feature>
<evidence type="ECO:0000256" key="6">
    <source>
        <dbReference type="ARBA" id="ARBA00023136"/>
    </source>
</evidence>
<feature type="transmembrane region" description="Helical" evidence="7">
    <location>
        <begin position="74"/>
        <end position="97"/>
    </location>
</feature>
<dbReference type="AlphaFoldDB" id="A0A521ASI4"/>
<sequence>MTNKSSSPIVLYGTRFLSPYIMLFGFYVIFHGHYSPGGGFQGGTLLAVSLLLIRIASGTDLAQLQFKEYLTTPLAALGVVIYFGTGLTALIMGGYFLDYEELPIPGLEPAYLRYWGILIIELGIGLTVMTVLTLIYDNMVKGEDYA</sequence>
<feature type="transmembrane region" description="Helical" evidence="7">
    <location>
        <begin position="42"/>
        <end position="62"/>
    </location>
</feature>
<evidence type="ECO:0000259" key="8">
    <source>
        <dbReference type="Pfam" id="PF04039"/>
    </source>
</evidence>
<dbReference type="InterPro" id="IPR007182">
    <property type="entry name" value="MnhB"/>
</dbReference>
<organism evidence="9 10">
    <name type="scientific">Gracilimonas mengyeensis</name>
    <dbReference type="NCBI Taxonomy" id="1302730"/>
    <lineage>
        <taxon>Bacteria</taxon>
        <taxon>Pseudomonadati</taxon>
        <taxon>Balneolota</taxon>
        <taxon>Balneolia</taxon>
        <taxon>Balneolales</taxon>
        <taxon>Balneolaceae</taxon>
        <taxon>Gracilimonas</taxon>
    </lineage>
</organism>
<dbReference type="EMBL" id="FXTP01000001">
    <property type="protein sequence ID" value="SMO37784.1"/>
    <property type="molecule type" value="Genomic_DNA"/>
</dbReference>
<evidence type="ECO:0000256" key="1">
    <source>
        <dbReference type="ARBA" id="ARBA00004651"/>
    </source>
</evidence>
<gene>
    <name evidence="9" type="ORF">SAMN06265219_101349</name>
</gene>
<comment type="similarity">
    <text evidence="2">Belongs to the CPA3 antiporters (TC 2.A.63) subunit B family.</text>
</comment>
<dbReference type="PANTHER" id="PTHR33932">
    <property type="entry name" value="NA(+)/H(+) ANTIPORTER SUBUNIT B"/>
    <property type="match status" value="1"/>
</dbReference>
<evidence type="ECO:0000256" key="5">
    <source>
        <dbReference type="ARBA" id="ARBA00022989"/>
    </source>
</evidence>
<dbReference type="GO" id="GO:0005886">
    <property type="term" value="C:plasma membrane"/>
    <property type="evidence" value="ECO:0007669"/>
    <property type="project" value="UniProtKB-SubCell"/>
</dbReference>
<evidence type="ECO:0000256" key="2">
    <source>
        <dbReference type="ARBA" id="ARBA00009425"/>
    </source>
</evidence>
<protein>
    <submittedName>
        <fullName evidence="9">Multisubunit sodium/proton antiporter, MrpB subunit</fullName>
    </submittedName>
</protein>
<accession>A0A521ASI4</accession>
<evidence type="ECO:0000256" key="3">
    <source>
        <dbReference type="ARBA" id="ARBA00022475"/>
    </source>
</evidence>
<name>A0A521ASI4_9BACT</name>
<evidence type="ECO:0000256" key="4">
    <source>
        <dbReference type="ARBA" id="ARBA00022692"/>
    </source>
</evidence>
<evidence type="ECO:0000313" key="9">
    <source>
        <dbReference type="EMBL" id="SMO37784.1"/>
    </source>
</evidence>
<dbReference type="RefSeq" id="WP_142452859.1">
    <property type="nucleotide sequence ID" value="NZ_FXTP01000001.1"/>
</dbReference>
<evidence type="ECO:0000313" key="10">
    <source>
        <dbReference type="Proteomes" id="UP000317557"/>
    </source>
</evidence>
<evidence type="ECO:0000256" key="7">
    <source>
        <dbReference type="SAM" id="Phobius"/>
    </source>
</evidence>
<feature type="transmembrane region" description="Helical" evidence="7">
    <location>
        <begin position="12"/>
        <end position="30"/>
    </location>
</feature>
<feature type="transmembrane region" description="Helical" evidence="7">
    <location>
        <begin position="117"/>
        <end position="136"/>
    </location>
</feature>